<evidence type="ECO:0000256" key="1">
    <source>
        <dbReference type="SAM" id="Coils"/>
    </source>
</evidence>
<feature type="compositionally biased region" description="Basic and acidic residues" evidence="2">
    <location>
        <begin position="159"/>
        <end position="175"/>
    </location>
</feature>
<sequence length="175" mass="18179">MIFSFSVGAYAAIATTFHFLGTKDDSIRIAQVLSALGIEIKGQKAQIAQLVQEKAEAEAAKAKAESDLQAANETIENVQAQNSEASAAVSGANANVNKVAQYAKDLESANTKLKDYANAVAADAGLSDSSIDVDNTNDALSQVDSELQAAISKANDSNGSKEKAQQAVDEANKAK</sequence>
<evidence type="ECO:0000313" key="4">
    <source>
        <dbReference type="Proteomes" id="UP001554047"/>
    </source>
</evidence>
<organism evidence="3 4">
    <name type="scientific">Enterococcus entomosocium</name>
    <dbReference type="NCBI Taxonomy" id="3034352"/>
    <lineage>
        <taxon>Bacteria</taxon>
        <taxon>Bacillati</taxon>
        <taxon>Bacillota</taxon>
        <taxon>Bacilli</taxon>
        <taxon>Lactobacillales</taxon>
        <taxon>Enterococcaceae</taxon>
        <taxon>Enterococcus</taxon>
    </lineage>
</organism>
<dbReference type="Proteomes" id="UP001554047">
    <property type="component" value="Unassembled WGS sequence"/>
</dbReference>
<comment type="caution">
    <text evidence="3">The sequence shown here is derived from an EMBL/GenBank/DDBJ whole genome shotgun (WGS) entry which is preliminary data.</text>
</comment>
<keyword evidence="1" id="KW-0175">Coiled coil</keyword>
<evidence type="ECO:0000256" key="2">
    <source>
        <dbReference type="SAM" id="MobiDB-lite"/>
    </source>
</evidence>
<evidence type="ECO:0000313" key="3">
    <source>
        <dbReference type="EMBL" id="MEW3466452.1"/>
    </source>
</evidence>
<feature type="coiled-coil region" evidence="1">
    <location>
        <begin position="40"/>
        <end position="119"/>
    </location>
</feature>
<dbReference type="RefSeq" id="WP_230322019.1">
    <property type="nucleotide sequence ID" value="NZ_JBDKBS010000029.1"/>
</dbReference>
<name>A0ABV3MDC8_9ENTE</name>
<reference evidence="3 4" key="1">
    <citation type="submission" date="2024-05" db="EMBL/GenBank/DDBJ databases">
        <title>Human gut microbiome strain richness.</title>
        <authorList>
            <person name="Chen-Liaw A."/>
        </authorList>
    </citation>
    <scope>NUCLEOTIDE SEQUENCE [LARGE SCALE GENOMIC DNA]</scope>
    <source>
        <strain evidence="3 4">J1100102st1_G3_J1100102_180507</strain>
    </source>
</reference>
<protein>
    <submittedName>
        <fullName evidence="3">Uncharacterized protein</fullName>
    </submittedName>
</protein>
<dbReference type="EMBL" id="JBFDTB010000015">
    <property type="protein sequence ID" value="MEW3466452.1"/>
    <property type="molecule type" value="Genomic_DNA"/>
</dbReference>
<keyword evidence="4" id="KW-1185">Reference proteome</keyword>
<feature type="region of interest" description="Disordered" evidence="2">
    <location>
        <begin position="151"/>
        <end position="175"/>
    </location>
</feature>
<accession>A0ABV3MDC8</accession>
<gene>
    <name evidence="3" type="ORF">AB1I55_10145</name>
</gene>
<proteinExistence type="predicted"/>